<dbReference type="AlphaFoldDB" id="A0A8D5ZHT1"/>
<feature type="transmembrane region" description="Helical" evidence="1">
    <location>
        <begin position="96"/>
        <end position="120"/>
    </location>
</feature>
<keyword evidence="3" id="KW-1185">Reference proteome</keyword>
<feature type="transmembrane region" description="Helical" evidence="1">
    <location>
        <begin position="54"/>
        <end position="75"/>
    </location>
</feature>
<proteinExistence type="predicted"/>
<keyword evidence="1" id="KW-0812">Transmembrane</keyword>
<evidence type="ECO:0000313" key="2">
    <source>
        <dbReference type="EMBL" id="BCU68865.1"/>
    </source>
</evidence>
<evidence type="ECO:0000313" key="3">
    <source>
        <dbReference type="Proteomes" id="UP000825123"/>
    </source>
</evidence>
<dbReference type="KEGG" id="csty:KN1_01620"/>
<sequence length="200" mass="22650">MVEAISKEEIIKQSREISLRVYYTVILNSSKVILDFVGLSSLITFLLVNLVQTPFTLNVGILAFSTIYVIVSLKVTRQIVPLVQAINENSIISRKYPLLVKLSSVLSLLTLYTIFLLSFFYHSLSILPAILVGVYLSFNAFQLIEIVKFLKTNRVEYLLVVAYVISGIAVILSPFKPLLLLTPPTMAFLYRLMRGAEKWR</sequence>
<feature type="transmembrane region" description="Helical" evidence="1">
    <location>
        <begin position="156"/>
        <end position="175"/>
    </location>
</feature>
<organism evidence="2 3">
    <name type="scientific">Stygiolobus caldivivus</name>
    <dbReference type="NCBI Taxonomy" id="2824673"/>
    <lineage>
        <taxon>Archaea</taxon>
        <taxon>Thermoproteota</taxon>
        <taxon>Thermoprotei</taxon>
        <taxon>Sulfolobales</taxon>
        <taxon>Sulfolobaceae</taxon>
        <taxon>Stygiolobus</taxon>
    </lineage>
</organism>
<feature type="transmembrane region" description="Helical" evidence="1">
    <location>
        <begin position="21"/>
        <end position="48"/>
    </location>
</feature>
<dbReference type="Proteomes" id="UP000825123">
    <property type="component" value="Chromosome"/>
</dbReference>
<keyword evidence="1" id="KW-1133">Transmembrane helix</keyword>
<dbReference type="EMBL" id="AP024597">
    <property type="protein sequence ID" value="BCU68865.1"/>
    <property type="molecule type" value="Genomic_DNA"/>
</dbReference>
<feature type="transmembrane region" description="Helical" evidence="1">
    <location>
        <begin position="126"/>
        <end position="144"/>
    </location>
</feature>
<protein>
    <submittedName>
        <fullName evidence="2">Uncharacterized protein</fullName>
    </submittedName>
</protein>
<accession>A0A8D5ZHT1</accession>
<evidence type="ECO:0000256" key="1">
    <source>
        <dbReference type="SAM" id="Phobius"/>
    </source>
</evidence>
<reference evidence="2 3" key="1">
    <citation type="submission" date="2021-04" db="EMBL/GenBank/DDBJ databases">
        <title>Complete genome sequence of Stygiolobus sp. KN-1.</title>
        <authorList>
            <person name="Nakamura K."/>
            <person name="Sakai H."/>
            <person name="Kurosawa N."/>
        </authorList>
    </citation>
    <scope>NUCLEOTIDE SEQUENCE [LARGE SCALE GENOMIC DNA]</scope>
    <source>
        <strain evidence="2 3">KN-1</strain>
    </source>
</reference>
<keyword evidence="1" id="KW-0472">Membrane</keyword>
<name>A0A8D5ZHT1_9CREN</name>
<gene>
    <name evidence="2" type="ORF">KN1_01620</name>
</gene>